<dbReference type="AlphaFoldDB" id="N0BC31"/>
<dbReference type="PANTHER" id="PTHR45266">
    <property type="entry name" value="OXALOACETATE DECARBOXYLASE ALPHA CHAIN"/>
    <property type="match status" value="1"/>
</dbReference>
<gene>
    <name evidence="4" type="ORF">Asulf_00510</name>
</gene>
<comment type="cofactor">
    <cofactor evidence="1">
        <name>Co(2+)</name>
        <dbReference type="ChEBI" id="CHEBI:48828"/>
    </cofactor>
</comment>
<evidence type="ECO:0000259" key="3">
    <source>
        <dbReference type="PROSITE" id="PS50968"/>
    </source>
</evidence>
<evidence type="ECO:0000313" key="4">
    <source>
        <dbReference type="EMBL" id="AGK60533.1"/>
    </source>
</evidence>
<dbReference type="PROSITE" id="PS00188">
    <property type="entry name" value="BIOTIN"/>
    <property type="match status" value="1"/>
</dbReference>
<reference evidence="4 5" key="1">
    <citation type="journal article" date="2013" name="Genome Announc.">
        <title>Complete Genome Sequence of the Thermophilic and Facultatively Chemolithoautotrophic Sulfate Reducer Archaeoglobus sulfaticallidus Strain PM70-1T.</title>
        <authorList>
            <person name="Stokke R."/>
            <person name="Hocking W.P."/>
            <person name="Steinsbu B.O."/>
            <person name="Steen I.H."/>
        </authorList>
    </citation>
    <scope>NUCLEOTIDE SEQUENCE [LARGE SCALE GENOMIC DNA]</scope>
    <source>
        <strain evidence="4">PM70-1</strain>
    </source>
</reference>
<dbReference type="SUPFAM" id="SSF51230">
    <property type="entry name" value="Single hybrid motif"/>
    <property type="match status" value="1"/>
</dbReference>
<dbReference type="RefSeq" id="WP_015590132.1">
    <property type="nucleotide sequence ID" value="NC_021169.1"/>
</dbReference>
<keyword evidence="5" id="KW-1185">Reference proteome</keyword>
<dbReference type="CDD" id="cd06850">
    <property type="entry name" value="biotinyl_domain"/>
    <property type="match status" value="1"/>
</dbReference>
<dbReference type="FunFam" id="2.40.50.100:FF:000003">
    <property type="entry name" value="Acetyl-CoA carboxylase biotin carboxyl carrier protein"/>
    <property type="match status" value="1"/>
</dbReference>
<sequence length="139" mass="15177">MKYSVFVKGKKYDVEVEEIEPNVFSVSVSGKTATIKVEEVSFAKPVEEKVEKVERVERVEKAEKVEAGEGTPVKVSMAGVITKVLKNEGEEIEEGEDILILEAMKMENAISAPKSGKITKITVKEGDRVSAGDVVAYIS</sequence>
<accession>N0BC31</accession>
<evidence type="ECO:0000256" key="2">
    <source>
        <dbReference type="ARBA" id="ARBA00023267"/>
    </source>
</evidence>
<dbReference type="InterPro" id="IPR011053">
    <property type="entry name" value="Single_hybrid_motif"/>
</dbReference>
<dbReference type="eggNOG" id="arCOG02095">
    <property type="taxonomic scope" value="Archaea"/>
</dbReference>
<protein>
    <recommendedName>
        <fullName evidence="3">Lipoyl-binding domain-containing protein</fullName>
    </recommendedName>
</protein>
<dbReference type="Pfam" id="PF00364">
    <property type="entry name" value="Biotin_lipoyl"/>
    <property type="match status" value="1"/>
</dbReference>
<dbReference type="InterPro" id="IPR001882">
    <property type="entry name" value="Biotin_BS"/>
</dbReference>
<dbReference type="OrthoDB" id="31083at2157"/>
<dbReference type="GeneID" id="15392154"/>
<dbReference type="InterPro" id="IPR000089">
    <property type="entry name" value="Biotin_lipoyl"/>
</dbReference>
<dbReference type="EMBL" id="CP005290">
    <property type="protein sequence ID" value="AGK60533.1"/>
    <property type="molecule type" value="Genomic_DNA"/>
</dbReference>
<dbReference type="InterPro" id="IPR050709">
    <property type="entry name" value="Biotin_Carboxyl_Carrier/Decarb"/>
</dbReference>
<dbReference type="PANTHER" id="PTHR45266:SF3">
    <property type="entry name" value="OXALOACETATE DECARBOXYLASE ALPHA CHAIN"/>
    <property type="match status" value="1"/>
</dbReference>
<feature type="domain" description="Lipoyl-binding" evidence="3">
    <location>
        <begin position="66"/>
        <end position="139"/>
    </location>
</feature>
<dbReference type="Proteomes" id="UP000013307">
    <property type="component" value="Chromosome"/>
</dbReference>
<evidence type="ECO:0000313" key="5">
    <source>
        <dbReference type="Proteomes" id="UP000013307"/>
    </source>
</evidence>
<evidence type="ECO:0000256" key="1">
    <source>
        <dbReference type="ARBA" id="ARBA00001941"/>
    </source>
</evidence>
<dbReference type="Gene3D" id="2.40.50.100">
    <property type="match status" value="1"/>
</dbReference>
<dbReference type="HOGENOM" id="CLU_016733_5_4_2"/>
<name>N0BC31_9EURY</name>
<proteinExistence type="predicted"/>
<dbReference type="PROSITE" id="PS50968">
    <property type="entry name" value="BIOTINYL_LIPOYL"/>
    <property type="match status" value="1"/>
</dbReference>
<organism evidence="4 5">
    <name type="scientific">Archaeoglobus sulfaticallidus PM70-1</name>
    <dbReference type="NCBI Taxonomy" id="387631"/>
    <lineage>
        <taxon>Archaea</taxon>
        <taxon>Methanobacteriati</taxon>
        <taxon>Methanobacteriota</taxon>
        <taxon>Archaeoglobi</taxon>
        <taxon>Archaeoglobales</taxon>
        <taxon>Archaeoglobaceae</taxon>
        <taxon>Archaeoglobus</taxon>
    </lineage>
</organism>
<dbReference type="KEGG" id="ast:Asulf_00510"/>
<keyword evidence="2" id="KW-0092">Biotin</keyword>
<dbReference type="STRING" id="387631.Asulf_00510"/>